<accession>A0ACD3A4B9</accession>
<dbReference type="Proteomes" id="UP000308600">
    <property type="component" value="Unassembled WGS sequence"/>
</dbReference>
<reference evidence="1 2" key="1">
    <citation type="journal article" date="2019" name="Nat. Ecol. Evol.">
        <title>Megaphylogeny resolves global patterns of mushroom evolution.</title>
        <authorList>
            <person name="Varga T."/>
            <person name="Krizsan K."/>
            <person name="Foldi C."/>
            <person name="Dima B."/>
            <person name="Sanchez-Garcia M."/>
            <person name="Sanchez-Ramirez S."/>
            <person name="Szollosi G.J."/>
            <person name="Szarkandi J.G."/>
            <person name="Papp V."/>
            <person name="Albert L."/>
            <person name="Andreopoulos W."/>
            <person name="Angelini C."/>
            <person name="Antonin V."/>
            <person name="Barry K.W."/>
            <person name="Bougher N.L."/>
            <person name="Buchanan P."/>
            <person name="Buyck B."/>
            <person name="Bense V."/>
            <person name="Catcheside P."/>
            <person name="Chovatia M."/>
            <person name="Cooper J."/>
            <person name="Damon W."/>
            <person name="Desjardin D."/>
            <person name="Finy P."/>
            <person name="Geml J."/>
            <person name="Haridas S."/>
            <person name="Hughes K."/>
            <person name="Justo A."/>
            <person name="Karasinski D."/>
            <person name="Kautmanova I."/>
            <person name="Kiss B."/>
            <person name="Kocsube S."/>
            <person name="Kotiranta H."/>
            <person name="LaButti K.M."/>
            <person name="Lechner B.E."/>
            <person name="Liimatainen K."/>
            <person name="Lipzen A."/>
            <person name="Lukacs Z."/>
            <person name="Mihaltcheva S."/>
            <person name="Morgado L.N."/>
            <person name="Niskanen T."/>
            <person name="Noordeloos M.E."/>
            <person name="Ohm R.A."/>
            <person name="Ortiz-Santana B."/>
            <person name="Ovrebo C."/>
            <person name="Racz N."/>
            <person name="Riley R."/>
            <person name="Savchenko A."/>
            <person name="Shiryaev A."/>
            <person name="Soop K."/>
            <person name="Spirin V."/>
            <person name="Szebenyi C."/>
            <person name="Tomsovsky M."/>
            <person name="Tulloss R.E."/>
            <person name="Uehling J."/>
            <person name="Grigoriev I.V."/>
            <person name="Vagvolgyi C."/>
            <person name="Papp T."/>
            <person name="Martin F.M."/>
            <person name="Miettinen O."/>
            <person name="Hibbett D.S."/>
            <person name="Nagy L.G."/>
        </authorList>
    </citation>
    <scope>NUCLEOTIDE SEQUENCE [LARGE SCALE GENOMIC DNA]</scope>
    <source>
        <strain evidence="1 2">NL-1719</strain>
    </source>
</reference>
<organism evidence="1 2">
    <name type="scientific">Pluteus cervinus</name>
    <dbReference type="NCBI Taxonomy" id="181527"/>
    <lineage>
        <taxon>Eukaryota</taxon>
        <taxon>Fungi</taxon>
        <taxon>Dikarya</taxon>
        <taxon>Basidiomycota</taxon>
        <taxon>Agaricomycotina</taxon>
        <taxon>Agaricomycetes</taxon>
        <taxon>Agaricomycetidae</taxon>
        <taxon>Agaricales</taxon>
        <taxon>Pluteineae</taxon>
        <taxon>Pluteaceae</taxon>
        <taxon>Pluteus</taxon>
    </lineage>
</organism>
<sequence>NKRWIYRLFLATDTNFRLKRRKVCSEEADPSLGDGWAYFVEQEAYTAHITQFSDQAQLSTVGHGCARQA</sequence>
<dbReference type="EMBL" id="ML208915">
    <property type="protein sequence ID" value="TFK59692.1"/>
    <property type="molecule type" value="Genomic_DNA"/>
</dbReference>
<gene>
    <name evidence="1" type="ORF">BDN72DRAFT_780402</name>
</gene>
<protein>
    <submittedName>
        <fullName evidence="1">Uncharacterized protein</fullName>
    </submittedName>
</protein>
<keyword evidence="2" id="KW-1185">Reference proteome</keyword>
<proteinExistence type="predicted"/>
<evidence type="ECO:0000313" key="2">
    <source>
        <dbReference type="Proteomes" id="UP000308600"/>
    </source>
</evidence>
<feature type="non-terminal residue" evidence="1">
    <location>
        <position position="1"/>
    </location>
</feature>
<name>A0ACD3A4B9_9AGAR</name>
<evidence type="ECO:0000313" key="1">
    <source>
        <dbReference type="EMBL" id="TFK59692.1"/>
    </source>
</evidence>